<dbReference type="AlphaFoldDB" id="A0AAU7Q9D3"/>
<dbReference type="Gene3D" id="2.40.160.160">
    <property type="entry name" value="Inverse autotransporter, beta-domain"/>
    <property type="match status" value="1"/>
</dbReference>
<dbReference type="InterPro" id="IPR038177">
    <property type="entry name" value="IAT_beta_sf"/>
</dbReference>
<evidence type="ECO:0000256" key="1">
    <source>
        <dbReference type="ARBA" id="ARBA00010116"/>
    </source>
</evidence>
<dbReference type="PANTHER" id="PTHR39576">
    <property type="entry name" value="ATTACHING AND EFFACING PROTEIN HOMOLOG-RELATED-RELATED"/>
    <property type="match status" value="1"/>
</dbReference>
<dbReference type="InterPro" id="IPR024519">
    <property type="entry name" value="IAT_beta"/>
</dbReference>
<feature type="region of interest" description="Disordered" evidence="2">
    <location>
        <begin position="213"/>
        <end position="263"/>
    </location>
</feature>
<evidence type="ECO:0000256" key="2">
    <source>
        <dbReference type="SAM" id="MobiDB-lite"/>
    </source>
</evidence>
<gene>
    <name evidence="4" type="ORF">ABK905_00040</name>
</gene>
<dbReference type="InterPro" id="IPR051715">
    <property type="entry name" value="Intimin-Invasin_domain"/>
</dbReference>
<dbReference type="PANTHER" id="PTHR39576:SF2">
    <property type="entry name" value="ATTACHING AND EFFACING PROTEIN HOMOLOG-RELATED"/>
    <property type="match status" value="1"/>
</dbReference>
<evidence type="ECO:0000259" key="3">
    <source>
        <dbReference type="Pfam" id="PF11924"/>
    </source>
</evidence>
<organism evidence="4">
    <name type="scientific">Acerihabitans sp. KWT182</name>
    <dbReference type="NCBI Taxonomy" id="3157919"/>
    <lineage>
        <taxon>Bacteria</taxon>
        <taxon>Pseudomonadati</taxon>
        <taxon>Pseudomonadota</taxon>
        <taxon>Gammaproteobacteria</taxon>
        <taxon>Enterobacterales</taxon>
        <taxon>Pectobacteriaceae</taxon>
        <taxon>Acerihabitans</taxon>
    </lineage>
</organism>
<reference evidence="4" key="1">
    <citation type="submission" date="2024-06" db="EMBL/GenBank/DDBJ databases">
        <authorList>
            <person name="Coelho C."/>
            <person name="Bento M."/>
            <person name="Garcia E."/>
            <person name="Camelo A."/>
            <person name="Brandao I."/>
            <person name="Espirito Santo C."/>
            <person name="Trovao J."/>
            <person name="Verissimo A."/>
            <person name="Costa J."/>
            <person name="Tiago I."/>
        </authorList>
    </citation>
    <scope>NUCLEOTIDE SEQUENCE</scope>
    <source>
        <strain evidence="4">KWT182</strain>
    </source>
</reference>
<accession>A0AAU7Q9D3</accession>
<comment type="similarity">
    <text evidence="1">Belongs to the intimin/invasin family.</text>
</comment>
<proteinExistence type="inferred from homology"/>
<feature type="domain" description="Inverse autotransporter beta-domain" evidence="3">
    <location>
        <begin position="17"/>
        <end position="93"/>
    </location>
</feature>
<name>A0AAU7Q9D3_9GAMM</name>
<evidence type="ECO:0000313" key="4">
    <source>
        <dbReference type="EMBL" id="XBS69830.1"/>
    </source>
</evidence>
<protein>
    <submittedName>
        <fullName evidence="4">Inverse autotransporter beta domain-containing protein</fullName>
    </submittedName>
</protein>
<dbReference type="EMBL" id="CP157947">
    <property type="protein sequence ID" value="XBS69830.1"/>
    <property type="molecule type" value="Genomic_DNA"/>
</dbReference>
<dbReference type="GO" id="GO:0009279">
    <property type="term" value="C:cell outer membrane"/>
    <property type="evidence" value="ECO:0007669"/>
    <property type="project" value="TreeGrafter"/>
</dbReference>
<dbReference type="Pfam" id="PF11924">
    <property type="entry name" value="IAT_beta"/>
    <property type="match status" value="1"/>
</dbReference>
<feature type="compositionally biased region" description="Pro residues" evidence="2">
    <location>
        <begin position="217"/>
        <end position="263"/>
    </location>
</feature>
<sequence>MNTITVIALQPSIGMSAKKNPSSLTLGLSYNPVPLITLGVDRSQWRGGQSEVKANLTFNYRLSEPLSKQLDPHMASPGRNLMASRYDPVERNNNITLEYKAREKIIFQLPSVLEGVENERRNISIDVKAQYGLQRIEWDDSALISRGGRVIALSNYIYQIQIPSFDAEGANQFLVTAVAYDRQGNASNRSTMTIHSAPVLQLPNTTFDEIIADSVSTPPPPIPDNGSWPPPPPPIPDDGSWPPPPPPIPDDGSVPPPSAADTG</sequence>